<dbReference type="AlphaFoldDB" id="A0A6J8AMG6"/>
<evidence type="ECO:0000313" key="3">
    <source>
        <dbReference type="Proteomes" id="UP000507470"/>
    </source>
</evidence>
<sequence length="224" mass="25997">MEGIPDDEKNYIIIQLVLTGISPLAVRNIFDNEFHPACLKSSLNKEFGKINQLKNRGVLNQAQINILYPKDDIDVHDQAPQPNDTSIAADLGRIKYYRNKCSHTNESKLSSESFSLIWNDITEAIQGLGGIQLYAECQTLKQRLETSDQRIICEIINEMQSSRKQIEDVKEKMLRSEEKYTLEIDLLRAEQQEKDELQELFMEKYEISKRFYFMNFCLQSYNGG</sequence>
<organism evidence="2 3">
    <name type="scientific">Mytilus coruscus</name>
    <name type="common">Sea mussel</name>
    <dbReference type="NCBI Taxonomy" id="42192"/>
    <lineage>
        <taxon>Eukaryota</taxon>
        <taxon>Metazoa</taxon>
        <taxon>Spiralia</taxon>
        <taxon>Lophotrochozoa</taxon>
        <taxon>Mollusca</taxon>
        <taxon>Bivalvia</taxon>
        <taxon>Autobranchia</taxon>
        <taxon>Pteriomorphia</taxon>
        <taxon>Mytilida</taxon>
        <taxon>Mytiloidea</taxon>
        <taxon>Mytilidae</taxon>
        <taxon>Mytilinae</taxon>
        <taxon>Mytilus</taxon>
    </lineage>
</organism>
<dbReference type="OrthoDB" id="6367890at2759"/>
<name>A0A6J8AMG6_MYTCO</name>
<evidence type="ECO:0000313" key="2">
    <source>
        <dbReference type="EMBL" id="CAC5370651.1"/>
    </source>
</evidence>
<feature type="domain" description="DZIP3-like HEPN" evidence="1">
    <location>
        <begin position="76"/>
        <end position="143"/>
    </location>
</feature>
<keyword evidence="3" id="KW-1185">Reference proteome</keyword>
<dbReference type="Pfam" id="PF18738">
    <property type="entry name" value="HEPN_DZIP3"/>
    <property type="match status" value="1"/>
</dbReference>
<gene>
    <name evidence="2" type="ORF">MCOR_9408</name>
</gene>
<dbReference type="Proteomes" id="UP000507470">
    <property type="component" value="Unassembled WGS sequence"/>
</dbReference>
<protein>
    <recommendedName>
        <fullName evidence="1">DZIP3-like HEPN domain-containing protein</fullName>
    </recommendedName>
</protein>
<evidence type="ECO:0000259" key="1">
    <source>
        <dbReference type="Pfam" id="PF18738"/>
    </source>
</evidence>
<proteinExistence type="predicted"/>
<reference evidence="2 3" key="1">
    <citation type="submission" date="2020-06" db="EMBL/GenBank/DDBJ databases">
        <authorList>
            <person name="Li R."/>
            <person name="Bekaert M."/>
        </authorList>
    </citation>
    <scope>NUCLEOTIDE SEQUENCE [LARGE SCALE GENOMIC DNA]</scope>
    <source>
        <strain evidence="3">wild</strain>
    </source>
</reference>
<dbReference type="InterPro" id="IPR041249">
    <property type="entry name" value="HEPN_DZIP3"/>
</dbReference>
<accession>A0A6J8AMG6</accession>
<dbReference type="EMBL" id="CACVKT020001730">
    <property type="protein sequence ID" value="CAC5370651.1"/>
    <property type="molecule type" value="Genomic_DNA"/>
</dbReference>